<protein>
    <submittedName>
        <fullName evidence="1">Uncharacterized protein</fullName>
    </submittedName>
</protein>
<keyword evidence="2" id="KW-1185">Reference proteome</keyword>
<dbReference type="OrthoDB" id="2673516at2759"/>
<sequence length="554" mass="63763">MRQSLYTLRSCFNQTVQQKNRIISEMQAFQSEQKGLVDQLRSDLTEKESIFSQQEESIMMGFLERDHIISLQANTMKKLESDLSVLSKKANDQTQAFMSTLAQRDSLIQYQTQSLEQLKQDVLMAQGFNLMAQAELEQLRQDLLLTQSFLIQQCKQNFPSSNYKKRCCNLLICQHLPANRQRLLSHLSKCQAFLKPYAIIPHPQAQRLDVLPRQDFNTSLACYIHFFRQATTPPRSPGDLNAKLIAQQVYSLLVPKKVQELKCEIEMDREGNLNLEHVHHLFKEVFQISKDEDFLLATNPSPEDLKSFTETGLNGPDPFDLRWDFNHPASSDWNQVVIGMLACKLAGLREEEQWTTVPKSHAYWVEAITQKFNHIQTVVSKAKPRVLDGHSTETHDQVNDRLVKAKEESLKKARQDACRMVATQLASQISEETDINKDTCAWRFLYSVVRTLGSDGMSSDESGEDDMEPIFFTSLMPWRRDMAKELRIIDTTRSPTTKGVKAAKCIKSTNVMSRTPVKGLPTQFYEPVWLAQNQKMATEEFFEWLELISCKNVY</sequence>
<accession>A0A8I3A7R6</accession>
<evidence type="ECO:0000313" key="1">
    <source>
        <dbReference type="EMBL" id="KAG6372665.1"/>
    </source>
</evidence>
<evidence type="ECO:0000313" key="2">
    <source>
        <dbReference type="Proteomes" id="UP000683000"/>
    </source>
</evidence>
<dbReference type="Proteomes" id="UP000683000">
    <property type="component" value="Unassembled WGS sequence"/>
</dbReference>
<comment type="caution">
    <text evidence="1">The sequence shown here is derived from an EMBL/GenBank/DDBJ whole genome shotgun (WGS) entry which is preliminary data.</text>
</comment>
<dbReference type="AlphaFoldDB" id="A0A8I3A7R6"/>
<reference evidence="1" key="1">
    <citation type="submission" date="2021-03" db="EMBL/GenBank/DDBJ databases">
        <title>Evolutionary innovations through gain and loss of genes in the ectomycorrhizal Boletales.</title>
        <authorList>
            <person name="Wu G."/>
            <person name="Miyauchi S."/>
            <person name="Morin E."/>
            <person name="Yang Z.-L."/>
            <person name="Xu J."/>
            <person name="Martin F.M."/>
        </authorList>
    </citation>
    <scope>NUCLEOTIDE SEQUENCE</scope>
    <source>
        <strain evidence="1">BR01</strain>
    </source>
</reference>
<proteinExistence type="predicted"/>
<organism evidence="1 2">
    <name type="scientific">Boletus reticuloceps</name>
    <dbReference type="NCBI Taxonomy" id="495285"/>
    <lineage>
        <taxon>Eukaryota</taxon>
        <taxon>Fungi</taxon>
        <taxon>Dikarya</taxon>
        <taxon>Basidiomycota</taxon>
        <taxon>Agaricomycotina</taxon>
        <taxon>Agaricomycetes</taxon>
        <taxon>Agaricomycetidae</taxon>
        <taxon>Boletales</taxon>
        <taxon>Boletineae</taxon>
        <taxon>Boletaceae</taxon>
        <taxon>Boletoideae</taxon>
        <taxon>Boletus</taxon>
    </lineage>
</organism>
<dbReference type="EMBL" id="JAGFBS010000026">
    <property type="protein sequence ID" value="KAG6372665.1"/>
    <property type="molecule type" value="Genomic_DNA"/>
</dbReference>
<gene>
    <name evidence="1" type="ORF">JVT61DRAFT_7421</name>
</gene>
<name>A0A8I3A7R6_9AGAM</name>